<dbReference type="PROSITE" id="PS50096">
    <property type="entry name" value="IQ"/>
    <property type="match status" value="2"/>
</dbReference>
<protein>
    <submittedName>
        <fullName evidence="2">Uncharacterized protein</fullName>
    </submittedName>
</protein>
<sequence>MLPLIAPPSVGSPLSATSNHRRRLCVDASKPQPTLPSLALHGLPSPRPLPKLHMKPHLDPDFLPMTKDLHGPKPDRFRVNLDNCHAPELVAEGFGAMLSAIRASMARIDATSAIFRAEMNEAHEVAAYICRVREAANNQVDEMLATSAVTIQRMYRGSLGRQVYRGMRRMKAAIQLQRIARGRIGRRAYVTKKLQTTVASAVLGLRSLHKTQHSHGCNDERANQSRRLDNNSTSLLHLIKASIAIQTKWRVAYNKVRRNVGDIQTVQARARRLNRVLVQVSWQVATMLGILRFWRKATALHLVSKPAALVRRRSSIEAAIHSRRSIAAMTSPRNDSDQHIEHVIDHVSFFAQNPKVWYTRHAECEAGNALPAVATFHSSLPPPTLSPSNAPGKTNVVLLGNTKARSSSLPLTAAQRRTSFFGLVPTATSKPPDNSTERTAAKMKAKPSRGAIPIAAAKTSPDSSMRQRPAFYDAKRRPDDVKRTGGSQTASCAAYHEEGLRQKAERQRQLEVHEFVAESLSTGVDEGRAATASTGSQRAAPSLSTVATQTSVAGQPRAGTSASGPSHRSHRKCWCIQCPDYTRVVGPCCGGHRDAKRIENPARGTKSSLDGPRHCKASEQLPWGCVASNAGRQSACVKIVPIDVASSIGNLVRAAGSYSRGRTVATRDQRSGAPANRMWRRCPTRIMKYI</sequence>
<dbReference type="EMBL" id="KI913968">
    <property type="protein sequence ID" value="ETV99084.1"/>
    <property type="molecule type" value="Genomic_DNA"/>
</dbReference>
<evidence type="ECO:0000313" key="2">
    <source>
        <dbReference type="EMBL" id="ETV99084.1"/>
    </source>
</evidence>
<evidence type="ECO:0000256" key="1">
    <source>
        <dbReference type="SAM" id="MobiDB-lite"/>
    </source>
</evidence>
<proteinExistence type="predicted"/>
<dbReference type="OrthoDB" id="78360at2759"/>
<dbReference type="VEuPathDB" id="FungiDB:H310_08511"/>
<accession>A0A024TYL1</accession>
<dbReference type="RefSeq" id="XP_008872513.1">
    <property type="nucleotide sequence ID" value="XM_008874291.1"/>
</dbReference>
<name>A0A024TYL1_9STRA</name>
<gene>
    <name evidence="2" type="ORF">H310_08511</name>
</gene>
<feature type="non-terminal residue" evidence="2">
    <location>
        <position position="1"/>
    </location>
</feature>
<feature type="compositionally biased region" description="Polar residues" evidence="1">
    <location>
        <begin position="531"/>
        <end position="566"/>
    </location>
</feature>
<dbReference type="Gene3D" id="1.20.5.190">
    <property type="match status" value="1"/>
</dbReference>
<feature type="region of interest" description="Disordered" evidence="1">
    <location>
        <begin position="524"/>
        <end position="570"/>
    </location>
</feature>
<dbReference type="GeneID" id="20085561"/>
<dbReference type="AlphaFoldDB" id="A0A024TYL1"/>
<organism evidence="2">
    <name type="scientific">Aphanomyces invadans</name>
    <dbReference type="NCBI Taxonomy" id="157072"/>
    <lineage>
        <taxon>Eukaryota</taxon>
        <taxon>Sar</taxon>
        <taxon>Stramenopiles</taxon>
        <taxon>Oomycota</taxon>
        <taxon>Saprolegniomycetes</taxon>
        <taxon>Saprolegniales</taxon>
        <taxon>Verrucalvaceae</taxon>
        <taxon>Aphanomyces</taxon>
    </lineage>
</organism>
<dbReference type="eggNOG" id="ENOG502T1WP">
    <property type="taxonomic scope" value="Eukaryota"/>
</dbReference>
<reference evidence="2" key="1">
    <citation type="submission" date="2013-12" db="EMBL/GenBank/DDBJ databases">
        <title>The Genome Sequence of Aphanomyces invadans NJM9701.</title>
        <authorList>
            <consortium name="The Broad Institute Genomics Platform"/>
            <person name="Russ C."/>
            <person name="Tyler B."/>
            <person name="van West P."/>
            <person name="Dieguez-Uribeondo J."/>
            <person name="Young S.K."/>
            <person name="Zeng Q."/>
            <person name="Gargeya S."/>
            <person name="Fitzgerald M."/>
            <person name="Abouelleil A."/>
            <person name="Alvarado L."/>
            <person name="Chapman S.B."/>
            <person name="Gainer-Dewar J."/>
            <person name="Goldberg J."/>
            <person name="Griggs A."/>
            <person name="Gujja S."/>
            <person name="Hansen M."/>
            <person name="Howarth C."/>
            <person name="Imamovic A."/>
            <person name="Ireland A."/>
            <person name="Larimer J."/>
            <person name="McCowan C."/>
            <person name="Murphy C."/>
            <person name="Pearson M."/>
            <person name="Poon T.W."/>
            <person name="Priest M."/>
            <person name="Roberts A."/>
            <person name="Saif S."/>
            <person name="Shea T."/>
            <person name="Sykes S."/>
            <person name="Wortman J."/>
            <person name="Nusbaum C."/>
            <person name="Birren B."/>
        </authorList>
    </citation>
    <scope>NUCLEOTIDE SEQUENCE [LARGE SCALE GENOMIC DNA]</scope>
    <source>
        <strain evidence="2">NJM9701</strain>
    </source>
</reference>